<accession>A0A561BX51</accession>
<protein>
    <submittedName>
        <fullName evidence="2">Nucleotidyltransferase-like protein</fullName>
    </submittedName>
</protein>
<dbReference type="Proteomes" id="UP000318380">
    <property type="component" value="Unassembled WGS sequence"/>
</dbReference>
<dbReference type="GO" id="GO:0016779">
    <property type="term" value="F:nucleotidyltransferase activity"/>
    <property type="evidence" value="ECO:0007669"/>
    <property type="project" value="InterPro"/>
</dbReference>
<dbReference type="SUPFAM" id="SSF81301">
    <property type="entry name" value="Nucleotidyltransferase"/>
    <property type="match status" value="1"/>
</dbReference>
<dbReference type="OrthoDB" id="4184922at2"/>
<dbReference type="InterPro" id="IPR043519">
    <property type="entry name" value="NT_sf"/>
</dbReference>
<dbReference type="AlphaFoldDB" id="A0A561BX51"/>
<proteinExistence type="predicted"/>
<reference evidence="2 3" key="1">
    <citation type="submission" date="2019-06" db="EMBL/GenBank/DDBJ databases">
        <title>Sequencing the genomes of 1000 actinobacteria strains.</title>
        <authorList>
            <person name="Klenk H.-P."/>
        </authorList>
    </citation>
    <scope>NUCLEOTIDE SEQUENCE [LARGE SCALE GENOMIC DNA]</scope>
    <source>
        <strain evidence="2 3">DSM 24683</strain>
    </source>
</reference>
<dbReference type="RefSeq" id="WP_145810038.1">
    <property type="nucleotide sequence ID" value="NZ_VIVK01000001.1"/>
</dbReference>
<evidence type="ECO:0000313" key="2">
    <source>
        <dbReference type="EMBL" id="TWD83465.1"/>
    </source>
</evidence>
<name>A0A561BX51_9ACTN</name>
<organism evidence="2 3">
    <name type="scientific">Kribbella amoyensis</name>
    <dbReference type="NCBI Taxonomy" id="996641"/>
    <lineage>
        <taxon>Bacteria</taxon>
        <taxon>Bacillati</taxon>
        <taxon>Actinomycetota</taxon>
        <taxon>Actinomycetes</taxon>
        <taxon>Propionibacteriales</taxon>
        <taxon>Kribbellaceae</taxon>
        <taxon>Kribbella</taxon>
    </lineage>
</organism>
<evidence type="ECO:0000259" key="1">
    <source>
        <dbReference type="Pfam" id="PF01909"/>
    </source>
</evidence>
<feature type="domain" description="Polymerase nucleotidyl transferase" evidence="1">
    <location>
        <begin position="19"/>
        <end position="53"/>
    </location>
</feature>
<dbReference type="Pfam" id="PF01909">
    <property type="entry name" value="NTP_transf_2"/>
    <property type="match status" value="1"/>
</dbReference>
<sequence>MTDEAVRTLLDGFVASVVDVVPVVAIWVHGSLALGDFVPARSDLDLVCLTDGPIPDPSALAKFHRRLMRSSPVGPRLHCTYVPVNALADPSLRHPTFAQRRYFDRPVGLVARRELTLADRSLSGPPPSELLPATSDEDLAAFIRADLGTFWHPVTTKRLPWYRDIWVDLSLITYARATRTLQSGTLITKREALALLPELGAPEEVVADIHHRRYGTASEQVDPQQFFRGRERERPGGTGWSAGFTPRSLAAYSPRWRARRAHLTRTYLHTAIPRLLADPTATGSVDDSRIT</sequence>
<comment type="caution">
    <text evidence="2">The sequence shown here is derived from an EMBL/GenBank/DDBJ whole genome shotgun (WGS) entry which is preliminary data.</text>
</comment>
<evidence type="ECO:0000313" key="3">
    <source>
        <dbReference type="Proteomes" id="UP000318380"/>
    </source>
</evidence>
<dbReference type="EMBL" id="VIVK01000001">
    <property type="protein sequence ID" value="TWD83465.1"/>
    <property type="molecule type" value="Genomic_DNA"/>
</dbReference>
<keyword evidence="3" id="KW-1185">Reference proteome</keyword>
<keyword evidence="2" id="KW-0808">Transferase</keyword>
<dbReference type="InterPro" id="IPR002934">
    <property type="entry name" value="Polymerase_NTP_transf_dom"/>
</dbReference>
<gene>
    <name evidence="2" type="ORF">FB561_4628</name>
</gene>